<keyword evidence="1" id="KW-0805">Transcription regulation</keyword>
<dbReference type="SUPFAM" id="SSF46955">
    <property type="entry name" value="Putative DNA-binding domain"/>
    <property type="match status" value="1"/>
</dbReference>
<dbReference type="Gene3D" id="1.10.490.50">
    <property type="entry name" value="Antibiotic binding domain of TipA-like multidrug resistance regulators"/>
    <property type="match status" value="1"/>
</dbReference>
<keyword evidence="2" id="KW-0238">DNA-binding</keyword>
<name>A0A7G9B1M0_9FIRM</name>
<dbReference type="PANTHER" id="PTHR30204:SF90">
    <property type="entry name" value="HTH-TYPE TRANSCRIPTIONAL ACTIVATOR MTA"/>
    <property type="match status" value="1"/>
</dbReference>
<evidence type="ECO:0000256" key="2">
    <source>
        <dbReference type="ARBA" id="ARBA00023125"/>
    </source>
</evidence>
<dbReference type="Pfam" id="PF07739">
    <property type="entry name" value="TipAS"/>
    <property type="match status" value="1"/>
</dbReference>
<feature type="domain" description="HTH merR-type" evidence="5">
    <location>
        <begin position="1"/>
        <end position="71"/>
    </location>
</feature>
<sequence>MRYSIGQAAERCGVSVRTLRYYDQIGLLKPADSSPSGYRSYDESSLLRLREILFYRELDFSLEEIRRMLDTPNYDRTQAMERQRSLLTLKCERLMGLIALLERNLKGEDTMNLSAFDDSAYQAEKERYAAEAKERWGHTEAYAQSVEKRRTPDQEQELQRRMEELFARFAALKDPESREGQELAEQWRQFISDNYYECTPELLLELGRMYVEDMRFQENLDRFGPGTAQRMSRAIAAYCNKA</sequence>
<dbReference type="InterPro" id="IPR009061">
    <property type="entry name" value="DNA-bd_dom_put_sf"/>
</dbReference>
<keyword evidence="3" id="KW-0010">Activator</keyword>
<dbReference type="Pfam" id="PF13411">
    <property type="entry name" value="MerR_1"/>
    <property type="match status" value="1"/>
</dbReference>
<accession>A0A7G9B1M0</accession>
<protein>
    <submittedName>
        <fullName evidence="6">MerR family transcriptional regulator</fullName>
    </submittedName>
</protein>
<keyword evidence="4" id="KW-0804">Transcription</keyword>
<dbReference type="InterPro" id="IPR047057">
    <property type="entry name" value="MerR_fam"/>
</dbReference>
<dbReference type="SUPFAM" id="SSF89082">
    <property type="entry name" value="Antibiotic binding domain of TipA-like multidrug resistance regulators"/>
    <property type="match status" value="1"/>
</dbReference>
<evidence type="ECO:0000256" key="3">
    <source>
        <dbReference type="ARBA" id="ARBA00023159"/>
    </source>
</evidence>
<proteinExistence type="predicted"/>
<dbReference type="GO" id="GO:0003677">
    <property type="term" value="F:DNA binding"/>
    <property type="evidence" value="ECO:0007669"/>
    <property type="project" value="UniProtKB-KW"/>
</dbReference>
<evidence type="ECO:0000313" key="6">
    <source>
        <dbReference type="EMBL" id="QNL43451.1"/>
    </source>
</evidence>
<dbReference type="PRINTS" id="PR00040">
    <property type="entry name" value="HTHMERR"/>
</dbReference>
<evidence type="ECO:0000256" key="4">
    <source>
        <dbReference type="ARBA" id="ARBA00023163"/>
    </source>
</evidence>
<dbReference type="AlphaFoldDB" id="A0A7G9B1M0"/>
<dbReference type="EMBL" id="CP060490">
    <property type="protein sequence ID" value="QNL43451.1"/>
    <property type="molecule type" value="Genomic_DNA"/>
</dbReference>
<dbReference type="SMART" id="SM00422">
    <property type="entry name" value="HTH_MERR"/>
    <property type="match status" value="1"/>
</dbReference>
<dbReference type="InterPro" id="IPR036244">
    <property type="entry name" value="TipA-like_antibiotic-bd"/>
</dbReference>
<dbReference type="KEGG" id="ohi:H8790_08105"/>
<organism evidence="6 7">
    <name type="scientific">Oscillibacter hominis</name>
    <dbReference type="NCBI Taxonomy" id="2763056"/>
    <lineage>
        <taxon>Bacteria</taxon>
        <taxon>Bacillati</taxon>
        <taxon>Bacillota</taxon>
        <taxon>Clostridia</taxon>
        <taxon>Eubacteriales</taxon>
        <taxon>Oscillospiraceae</taxon>
        <taxon>Oscillibacter</taxon>
    </lineage>
</organism>
<evidence type="ECO:0000259" key="5">
    <source>
        <dbReference type="PROSITE" id="PS50937"/>
    </source>
</evidence>
<dbReference type="InterPro" id="IPR000551">
    <property type="entry name" value="MerR-type_HTH_dom"/>
</dbReference>
<dbReference type="RefSeq" id="WP_187332042.1">
    <property type="nucleotide sequence ID" value="NZ_CP060490.1"/>
</dbReference>
<dbReference type="PANTHER" id="PTHR30204">
    <property type="entry name" value="REDOX-CYCLING DRUG-SENSING TRANSCRIPTIONAL ACTIVATOR SOXR"/>
    <property type="match status" value="1"/>
</dbReference>
<dbReference type="InterPro" id="IPR012925">
    <property type="entry name" value="TipAS_dom"/>
</dbReference>
<dbReference type="GO" id="GO:0003700">
    <property type="term" value="F:DNA-binding transcription factor activity"/>
    <property type="evidence" value="ECO:0007669"/>
    <property type="project" value="InterPro"/>
</dbReference>
<dbReference type="CDD" id="cd01106">
    <property type="entry name" value="HTH_TipAL-Mta"/>
    <property type="match status" value="1"/>
</dbReference>
<dbReference type="Proteomes" id="UP000515960">
    <property type="component" value="Chromosome"/>
</dbReference>
<dbReference type="PROSITE" id="PS50937">
    <property type="entry name" value="HTH_MERR_2"/>
    <property type="match status" value="1"/>
</dbReference>
<evidence type="ECO:0000313" key="7">
    <source>
        <dbReference type="Proteomes" id="UP000515960"/>
    </source>
</evidence>
<reference evidence="6 7" key="1">
    <citation type="submission" date="2020-08" db="EMBL/GenBank/DDBJ databases">
        <authorList>
            <person name="Liu C."/>
            <person name="Sun Q."/>
        </authorList>
    </citation>
    <scope>NUCLEOTIDE SEQUENCE [LARGE SCALE GENOMIC DNA]</scope>
    <source>
        <strain evidence="6 7">NSJ-62</strain>
    </source>
</reference>
<keyword evidence="7" id="KW-1185">Reference proteome</keyword>
<dbReference type="PROSITE" id="PS00552">
    <property type="entry name" value="HTH_MERR_1"/>
    <property type="match status" value="1"/>
</dbReference>
<dbReference type="Gene3D" id="1.10.1660.10">
    <property type="match status" value="1"/>
</dbReference>
<gene>
    <name evidence="6" type="ORF">H8790_08105</name>
</gene>
<evidence type="ECO:0000256" key="1">
    <source>
        <dbReference type="ARBA" id="ARBA00023015"/>
    </source>
</evidence>